<proteinExistence type="predicted"/>
<dbReference type="Proteomes" id="UP000030693">
    <property type="component" value="Unassembled WGS sequence"/>
</dbReference>
<reference evidence="1" key="1">
    <citation type="submission" date="2013-04" db="EMBL/GenBank/DDBJ databases">
        <title>The Genome Sequence of Fonticula alba ATCC 38817.</title>
        <authorList>
            <consortium name="The Broad Institute Genomics Platform"/>
            <person name="Russ C."/>
            <person name="Cuomo C."/>
            <person name="Burger G."/>
            <person name="Gray M.W."/>
            <person name="Holland P.W.H."/>
            <person name="King N."/>
            <person name="Lang F.B.F."/>
            <person name="Roger A.J."/>
            <person name="Ruiz-Trillo I."/>
            <person name="Brown M."/>
            <person name="Walker B."/>
            <person name="Young S."/>
            <person name="Zeng Q."/>
            <person name="Gargeya S."/>
            <person name="Fitzgerald M."/>
            <person name="Haas B."/>
            <person name="Abouelleil A."/>
            <person name="Allen A.W."/>
            <person name="Alvarado L."/>
            <person name="Arachchi H.M."/>
            <person name="Berlin A.M."/>
            <person name="Chapman S.B."/>
            <person name="Gainer-Dewar J."/>
            <person name="Goldberg J."/>
            <person name="Griggs A."/>
            <person name="Gujja S."/>
            <person name="Hansen M."/>
            <person name="Howarth C."/>
            <person name="Imamovic A."/>
            <person name="Ireland A."/>
            <person name="Larimer J."/>
            <person name="McCowan C."/>
            <person name="Murphy C."/>
            <person name="Pearson M."/>
            <person name="Poon T.W."/>
            <person name="Priest M."/>
            <person name="Roberts A."/>
            <person name="Saif S."/>
            <person name="Shea T."/>
            <person name="Sisk P."/>
            <person name="Sykes S."/>
            <person name="Wortman J."/>
            <person name="Nusbaum C."/>
            <person name="Birren B."/>
        </authorList>
    </citation>
    <scope>NUCLEOTIDE SEQUENCE [LARGE SCALE GENOMIC DNA]</scope>
    <source>
        <strain evidence="1">ATCC 38817</strain>
    </source>
</reference>
<evidence type="ECO:0008006" key="3">
    <source>
        <dbReference type="Google" id="ProtNLM"/>
    </source>
</evidence>
<dbReference type="RefSeq" id="XP_009494748.1">
    <property type="nucleotide sequence ID" value="XM_009496473.1"/>
</dbReference>
<dbReference type="GeneID" id="20527287"/>
<dbReference type="AlphaFoldDB" id="A0A058Z9M4"/>
<evidence type="ECO:0000313" key="2">
    <source>
        <dbReference type="Proteomes" id="UP000030693"/>
    </source>
</evidence>
<keyword evidence="2" id="KW-1185">Reference proteome</keyword>
<gene>
    <name evidence="1" type="ORF">H696_02562</name>
</gene>
<protein>
    <recommendedName>
        <fullName evidence="3">Autophagy-related protein 101</fullName>
    </recommendedName>
</protein>
<dbReference type="EMBL" id="KB932204">
    <property type="protein sequence ID" value="KCV70232.1"/>
    <property type="molecule type" value="Genomic_DNA"/>
</dbReference>
<evidence type="ECO:0000313" key="1">
    <source>
        <dbReference type="EMBL" id="KCV70232.1"/>
    </source>
</evidence>
<accession>A0A058Z9M4</accession>
<sequence length="254" mass="27712">MATTSPFPATEPELVKLPLLAIEKRFINDCIRAICHSIFLARHLDQVRPKDFHATDPDAAGLDVVWAGPDIFGSSEGPAADSSSKSIQHFFNTLSESFIKEIPQRLSQVQVTSQPQPTSSDDIYIDIYDVTSVPADALGQSPDRAAGPPPGRHLERWVLPIQLLTDSSRGPVELFNIEAPRPGGGALPPPDNSPGAVDARLKLENILARIGAHTLATSNWWADTGSVRVALVVAFKPKDRLNLFRFPLPLPFMR</sequence>
<name>A0A058Z9M4_FONAL</name>
<organism evidence="1">
    <name type="scientific">Fonticula alba</name>
    <name type="common">Slime mold</name>
    <dbReference type="NCBI Taxonomy" id="691883"/>
    <lineage>
        <taxon>Eukaryota</taxon>
        <taxon>Rotosphaerida</taxon>
        <taxon>Fonticulaceae</taxon>
        <taxon>Fonticula</taxon>
    </lineage>
</organism>